<evidence type="ECO:0008006" key="4">
    <source>
        <dbReference type="Google" id="ProtNLM"/>
    </source>
</evidence>
<dbReference type="STRING" id="1619308.B5808_12740"/>
<protein>
    <recommendedName>
        <fullName evidence="4">Hemagglutinin</fullName>
    </recommendedName>
</protein>
<evidence type="ECO:0000313" key="3">
    <source>
        <dbReference type="Proteomes" id="UP000192775"/>
    </source>
</evidence>
<feature type="chain" id="PRO_5012146362" description="Hemagglutinin" evidence="1">
    <location>
        <begin position="29"/>
        <end position="860"/>
    </location>
</feature>
<sequence>MLAMLISVVIAAAGLAVVMPIAAEPASAANAADFDPGNIISDENFFNGDAMSAQAVQSFLNGQVSSCRSGYTCLKDYSQSTWTRPADAMCGQYTGAGNESSATIIYKVGKACGVSQAVLIVLLEKEQSLITDTWPSARQYQAATGFACPDTAPCDAEYSGFYNQVYKAAWQYKRYTNPAGTSAFFTWFPVGRTSNILYNPNAACGSGPVLIKNKATAGLYYYTPYQPNATAMSNVYGGQTDGCSSYGNRNFWRLYTDWFGDPRSSNNKYGSYDNAYPVAGGVQVTGWAVDSATDATQTLNVSIDGNLAATITADYRLDWISAMFPGKSANHGFTSILGASPGRHTVCVVKQGGIDLGCKVVTVPSNARAAGYLDVAEGTPRGIHISGWAVNKTSSAPVYLWVSVKDGAGGPQPVNIDLPWTGQAYPGTGTTHGFDLTIPADPGIREVCVYGVDSILLACKVVTVPPYEAGKVESATGIVGGITVKGYSLDQRKSESTYVWITVDGNGGPYAANQPSDTAAAAYPGLGKNHGFSATLPASPGDHRVCVIGTSLQTDYGCQTVTVPHNEIGSFDTVTATMGTVTVSGWSMDRTSTKSTYVWVFIDGVGGPLAANQPLNWIDGMFGKGANHGFSGSFRASAGTHQVCIVGTQENVSYGCKTVDVPTSGAASLDSVTTSDRKITLSGWAVDRLSTATTYVWVTVDGVGGPYAANRPLDWINNYFPGVGPNHGFLIDIPATVGNHTVCVRATHDGQDLGCRTVNVPSTGAASIDSVTGVKGGVRVQGWAVNRATTETTYVWVFVDGAGGPLAADKPLSWIDSYFPGVGPNHGIDGVIAASPGSHQVCVTATFDGANLGCRTVVVP</sequence>
<reference evidence="2 3" key="1">
    <citation type="submission" date="2017-04" db="EMBL/GenBank/DDBJ databases">
        <authorList>
            <person name="Afonso C.L."/>
            <person name="Miller P.J."/>
            <person name="Scott M.A."/>
            <person name="Spackman E."/>
            <person name="Goraichik I."/>
            <person name="Dimitrov K.M."/>
            <person name="Suarez D.L."/>
            <person name="Swayne D.E."/>
        </authorList>
    </citation>
    <scope>NUCLEOTIDE SEQUENCE [LARGE SCALE GENOMIC DNA]</scope>
    <source>
        <strain evidence="3">XA(T)</strain>
    </source>
</reference>
<evidence type="ECO:0000313" key="2">
    <source>
        <dbReference type="EMBL" id="ARJ05994.1"/>
    </source>
</evidence>
<dbReference type="KEGG" id="cphy:B5808_12740"/>
<feature type="signal peptide" evidence="1">
    <location>
        <begin position="1"/>
        <end position="28"/>
    </location>
</feature>
<keyword evidence="1" id="KW-0732">Signal</keyword>
<dbReference type="Proteomes" id="UP000192775">
    <property type="component" value="Chromosome"/>
</dbReference>
<organism evidence="2 3">
    <name type="scientific">Cnuibacter physcomitrellae</name>
    <dbReference type="NCBI Taxonomy" id="1619308"/>
    <lineage>
        <taxon>Bacteria</taxon>
        <taxon>Bacillati</taxon>
        <taxon>Actinomycetota</taxon>
        <taxon>Actinomycetes</taxon>
        <taxon>Micrococcales</taxon>
        <taxon>Microbacteriaceae</taxon>
        <taxon>Cnuibacter</taxon>
    </lineage>
</organism>
<gene>
    <name evidence="2" type="ORF">B5808_12740</name>
</gene>
<name>A0A1X9LLE3_9MICO</name>
<evidence type="ECO:0000256" key="1">
    <source>
        <dbReference type="SAM" id="SignalP"/>
    </source>
</evidence>
<accession>A0A1X9LLE3</accession>
<proteinExistence type="predicted"/>
<dbReference type="EMBL" id="CP020715">
    <property type="protein sequence ID" value="ARJ05994.1"/>
    <property type="molecule type" value="Genomic_DNA"/>
</dbReference>
<dbReference type="AlphaFoldDB" id="A0A1X9LLE3"/>
<keyword evidence="3" id="KW-1185">Reference proteome</keyword>